<organism evidence="7 8">
    <name type="scientific">Brevibacterium casei CIP 102111</name>
    <dbReference type="NCBI Taxonomy" id="1255625"/>
    <lineage>
        <taxon>Bacteria</taxon>
        <taxon>Bacillati</taxon>
        <taxon>Actinomycetota</taxon>
        <taxon>Actinomycetes</taxon>
        <taxon>Micrococcales</taxon>
        <taxon>Brevibacteriaceae</taxon>
        <taxon>Brevibacterium</taxon>
    </lineage>
</organism>
<dbReference type="SUPFAM" id="SSF47413">
    <property type="entry name" value="lambda repressor-like DNA-binding domains"/>
    <property type="match status" value="1"/>
</dbReference>
<evidence type="ECO:0000256" key="1">
    <source>
        <dbReference type="ARBA" id="ARBA00022491"/>
    </source>
</evidence>
<accession>A0A2H1JFI8</accession>
<dbReference type="InterPro" id="IPR010982">
    <property type="entry name" value="Lambda_DNA-bd_dom_sf"/>
</dbReference>
<dbReference type="PROSITE" id="PS00356">
    <property type="entry name" value="HTH_LACI_1"/>
    <property type="match status" value="1"/>
</dbReference>
<proteinExistence type="predicted"/>
<dbReference type="PRINTS" id="PR00036">
    <property type="entry name" value="HTHLACI"/>
</dbReference>
<dbReference type="GO" id="GO:0003700">
    <property type="term" value="F:DNA-binding transcription factor activity"/>
    <property type="evidence" value="ECO:0007669"/>
    <property type="project" value="TreeGrafter"/>
</dbReference>
<feature type="region of interest" description="Disordered" evidence="5">
    <location>
        <begin position="342"/>
        <end position="377"/>
    </location>
</feature>
<evidence type="ECO:0000256" key="2">
    <source>
        <dbReference type="ARBA" id="ARBA00023015"/>
    </source>
</evidence>
<dbReference type="SUPFAM" id="SSF53822">
    <property type="entry name" value="Periplasmic binding protein-like I"/>
    <property type="match status" value="1"/>
</dbReference>
<dbReference type="EMBL" id="FXZC01000004">
    <property type="protein sequence ID" value="SMX86199.1"/>
    <property type="molecule type" value="Genomic_DNA"/>
</dbReference>
<sequence length="377" mass="39123">MRQARLSPAPAVPPCNLKYPEPMPAQPRPHRATIADVAREAGVSRTTVSHALNGLGKVNSQTRERVMAVAAELNYRPSVRAQGLRKGRSQSLALLSSMPAAVSAGPSQLGFFTELAMSCARTALLRGYVFMLTPPVSGTDPVDRLDIDGAVLLEPAVDDPIASALEARGIPYVTIDGPGGAAQASGVVDLRHAQTAELLVEHLIAQGARRPALIVGTSERGAQVAARNAYLAAAAEYGFAPVIAEADEEEGEPAGADAAGAILSDAPDVDALFVPIDTFASGAVRAAEAAGRSVGVDLLVATRYDGLRARTSTPPLTAVDLGLDEVARDAVELLLAVLDGSPASPEVERPHRPDPRLIVRASTAGPGGHLGERPQIR</sequence>
<dbReference type="AlphaFoldDB" id="A0A2H1JFI8"/>
<dbReference type="InterPro" id="IPR028082">
    <property type="entry name" value="Peripla_BP_I"/>
</dbReference>
<dbReference type="Gene3D" id="3.40.50.2300">
    <property type="match status" value="2"/>
</dbReference>
<evidence type="ECO:0000256" key="3">
    <source>
        <dbReference type="ARBA" id="ARBA00023125"/>
    </source>
</evidence>
<keyword evidence="3" id="KW-0238">DNA-binding</keyword>
<feature type="domain" description="HTH lacI-type" evidence="6">
    <location>
        <begin position="32"/>
        <end position="86"/>
    </location>
</feature>
<keyword evidence="1" id="KW-0678">Repressor</keyword>
<dbReference type="PANTHER" id="PTHR30146:SF151">
    <property type="entry name" value="HTH-TYPE TRANSCRIPTIONAL REPRESSOR CYTR"/>
    <property type="match status" value="1"/>
</dbReference>
<protein>
    <submittedName>
        <fullName evidence="7">Transcriptional regulator, LacI family</fullName>
    </submittedName>
</protein>
<feature type="region of interest" description="Disordered" evidence="5">
    <location>
        <begin position="1"/>
        <end position="28"/>
    </location>
</feature>
<keyword evidence="2" id="KW-0805">Transcription regulation</keyword>
<dbReference type="Pfam" id="PF00356">
    <property type="entry name" value="LacI"/>
    <property type="match status" value="1"/>
</dbReference>
<evidence type="ECO:0000259" key="6">
    <source>
        <dbReference type="PROSITE" id="PS50932"/>
    </source>
</evidence>
<dbReference type="GO" id="GO:0000976">
    <property type="term" value="F:transcription cis-regulatory region binding"/>
    <property type="evidence" value="ECO:0007669"/>
    <property type="project" value="TreeGrafter"/>
</dbReference>
<dbReference type="Gene3D" id="1.10.260.40">
    <property type="entry name" value="lambda repressor-like DNA-binding domains"/>
    <property type="match status" value="1"/>
</dbReference>
<dbReference type="PROSITE" id="PS50932">
    <property type="entry name" value="HTH_LACI_2"/>
    <property type="match status" value="1"/>
</dbReference>
<gene>
    <name evidence="7" type="ORF">BC102111_02197</name>
</gene>
<dbReference type="CDD" id="cd01392">
    <property type="entry name" value="HTH_LacI"/>
    <property type="match status" value="1"/>
</dbReference>
<keyword evidence="4" id="KW-0804">Transcription</keyword>
<evidence type="ECO:0000313" key="8">
    <source>
        <dbReference type="Proteomes" id="UP000234333"/>
    </source>
</evidence>
<feature type="compositionally biased region" description="Basic and acidic residues" evidence="5">
    <location>
        <begin position="346"/>
        <end position="357"/>
    </location>
</feature>
<name>A0A2H1JFI8_9MICO</name>
<dbReference type="SMART" id="SM00354">
    <property type="entry name" value="HTH_LACI"/>
    <property type="match status" value="1"/>
</dbReference>
<evidence type="ECO:0000256" key="4">
    <source>
        <dbReference type="ARBA" id="ARBA00023163"/>
    </source>
</evidence>
<evidence type="ECO:0000313" key="7">
    <source>
        <dbReference type="EMBL" id="SMX86199.1"/>
    </source>
</evidence>
<evidence type="ECO:0000256" key="5">
    <source>
        <dbReference type="SAM" id="MobiDB-lite"/>
    </source>
</evidence>
<dbReference type="Proteomes" id="UP000234333">
    <property type="component" value="Unassembled WGS sequence"/>
</dbReference>
<dbReference type="InterPro" id="IPR046335">
    <property type="entry name" value="LacI/GalR-like_sensor"/>
</dbReference>
<dbReference type="InterPro" id="IPR000843">
    <property type="entry name" value="HTH_LacI"/>
</dbReference>
<dbReference type="PANTHER" id="PTHR30146">
    <property type="entry name" value="LACI-RELATED TRANSCRIPTIONAL REPRESSOR"/>
    <property type="match status" value="1"/>
</dbReference>
<reference evidence="7 8" key="1">
    <citation type="submission" date="2017-03" db="EMBL/GenBank/DDBJ databases">
        <authorList>
            <person name="Afonso C.L."/>
            <person name="Miller P.J."/>
            <person name="Scott M.A."/>
            <person name="Spackman E."/>
            <person name="Goraichik I."/>
            <person name="Dimitrov K.M."/>
            <person name="Suarez D.L."/>
            <person name="Swayne D.E."/>
        </authorList>
    </citation>
    <scope>NUCLEOTIDE SEQUENCE [LARGE SCALE GENOMIC DNA]</scope>
    <source>
        <strain evidence="7 8">CIP 102111</strain>
    </source>
</reference>
<dbReference type="Pfam" id="PF13377">
    <property type="entry name" value="Peripla_BP_3"/>
    <property type="match status" value="1"/>
</dbReference>